<sequence length="644" mass="73393">MVQERTTRVNARKTDVFDIFNFKYYIGPNPYLDTAAIVFDFALTEHQDPLPMEDYVHTISDFYPQVAKQTYELYANLFAQVVSEVNKLDMSLYFNLYSINSHDSYVKIAIQALHEHTAKSVVYLVWDWFENISKERYFPLEERLIKLQDQFRKSVYGGPTVYALWQTAYQQGIPTFYLWEEGLMQYGYGKKQLRGIATTFDVDSHLDSEFTTRKDDCKEFLDRLGFPVPKGDIVTSEKQAIAVAQEIGYPVAIKPVSGHKGIGVTPNIRDSRKLKSAYELAVSAIPKDQSIRVIVEESIWGKDFRLLCVNGKFVAATERRQPSVIGDGYSTIEELIARENNQPQRRDTPTSSMSKIVIDRAMERYLYSQRLDLDSVIEKNRSVYLSDVANISSGGVSINATDKIHPDNIILAEEIAQNFRLTCLGIDVIAKNIAHSWRYGNFAVLEINAAPGIFMHLNPAIGKSVDVPHYILSEFFPSAEDARIPIITFNRITKKALLDTIAYLLSEYPKLKIGGVSREGSFLNLAQRFFHEDYNRNVQSLLRHPQLDLFIAEYSGDILESRGMVYKGSDIVILDHPTETEMILLRDAIDGSVVITRHENNISIRHKGVIENLIVTSDRGFSSLYLQRISQFILMSLDVCYPPT</sequence>
<gene>
    <name evidence="3" type="ORF">IAR63_12390</name>
</gene>
<dbReference type="Proteomes" id="UP000516013">
    <property type="component" value="Chromosome"/>
</dbReference>
<feature type="domain" description="ATP-grasp" evidence="2">
    <location>
        <begin position="218"/>
        <end position="476"/>
    </location>
</feature>
<protein>
    <submittedName>
        <fullName evidence="3">Acetate--CoA ligase family protein</fullName>
    </submittedName>
</protein>
<dbReference type="RefSeq" id="WP_187705492.1">
    <property type="nucleotide sequence ID" value="NZ_CP060822.1"/>
</dbReference>
<dbReference type="InterPro" id="IPR013815">
    <property type="entry name" value="ATP_grasp_subdomain_1"/>
</dbReference>
<keyword evidence="3" id="KW-0436">Ligase</keyword>
<dbReference type="EMBL" id="CP060822">
    <property type="protein sequence ID" value="QNP28694.1"/>
    <property type="molecule type" value="Genomic_DNA"/>
</dbReference>
<dbReference type="GO" id="GO:0005737">
    <property type="term" value="C:cytoplasm"/>
    <property type="evidence" value="ECO:0007669"/>
    <property type="project" value="TreeGrafter"/>
</dbReference>
<dbReference type="Gene3D" id="3.30.1490.20">
    <property type="entry name" value="ATP-grasp fold, A domain"/>
    <property type="match status" value="1"/>
</dbReference>
<proteinExistence type="predicted"/>
<keyword evidence="4" id="KW-1185">Reference proteome</keyword>
<dbReference type="Pfam" id="PF13549">
    <property type="entry name" value="ATP-grasp_5"/>
    <property type="match status" value="1"/>
</dbReference>
<reference evidence="3 4" key="1">
    <citation type="submission" date="2020-08" db="EMBL/GenBank/DDBJ databases">
        <title>Complete genome sequence of Raphidiopsis curvispora isolated from drinking water reservoir in South Korea.</title>
        <authorList>
            <person name="Jeong J."/>
        </authorList>
    </citation>
    <scope>NUCLEOTIDE SEQUENCE [LARGE SCALE GENOMIC DNA]</scope>
    <source>
        <strain evidence="3 4">GIHE-G1</strain>
    </source>
</reference>
<keyword evidence="1" id="KW-0067">ATP-binding</keyword>
<dbReference type="Gene3D" id="3.30.470.20">
    <property type="entry name" value="ATP-grasp fold, B domain"/>
    <property type="match status" value="1"/>
</dbReference>
<accession>A0A7H0EY28</accession>
<dbReference type="AlphaFoldDB" id="A0A7H0EY28"/>
<dbReference type="GO" id="GO:0009432">
    <property type="term" value="P:SOS response"/>
    <property type="evidence" value="ECO:0007669"/>
    <property type="project" value="TreeGrafter"/>
</dbReference>
<dbReference type="PANTHER" id="PTHR21621">
    <property type="entry name" value="RIBOSOMAL PROTEIN S6 MODIFICATION PROTEIN"/>
    <property type="match status" value="1"/>
</dbReference>
<dbReference type="SUPFAM" id="SSF56059">
    <property type="entry name" value="Glutathione synthetase ATP-binding domain-like"/>
    <property type="match status" value="1"/>
</dbReference>
<dbReference type="PANTHER" id="PTHR21621:SF0">
    <property type="entry name" value="BETA-CITRYLGLUTAMATE SYNTHASE B-RELATED"/>
    <property type="match status" value="1"/>
</dbReference>
<evidence type="ECO:0000259" key="2">
    <source>
        <dbReference type="PROSITE" id="PS50975"/>
    </source>
</evidence>
<dbReference type="PROSITE" id="PS50975">
    <property type="entry name" value="ATP_GRASP"/>
    <property type="match status" value="1"/>
</dbReference>
<dbReference type="KEGG" id="ccur:IAR63_12390"/>
<organism evidence="3 4">
    <name type="scientific">Cylindrospermopsis curvispora GIHE-G1</name>
    <dbReference type="NCBI Taxonomy" id="2666332"/>
    <lineage>
        <taxon>Bacteria</taxon>
        <taxon>Bacillati</taxon>
        <taxon>Cyanobacteriota</taxon>
        <taxon>Cyanophyceae</taxon>
        <taxon>Nostocales</taxon>
        <taxon>Aphanizomenonaceae</taxon>
        <taxon>Cylindrospermopsis</taxon>
    </lineage>
</organism>
<dbReference type="GO" id="GO:0018169">
    <property type="term" value="F:ribosomal S6-glutamic acid ligase activity"/>
    <property type="evidence" value="ECO:0007669"/>
    <property type="project" value="TreeGrafter"/>
</dbReference>
<name>A0A7H0EY28_9CYAN</name>
<keyword evidence="1" id="KW-0547">Nucleotide-binding</keyword>
<dbReference type="GO" id="GO:0046872">
    <property type="term" value="F:metal ion binding"/>
    <property type="evidence" value="ECO:0007669"/>
    <property type="project" value="InterPro"/>
</dbReference>
<evidence type="ECO:0000313" key="4">
    <source>
        <dbReference type="Proteomes" id="UP000516013"/>
    </source>
</evidence>
<evidence type="ECO:0000256" key="1">
    <source>
        <dbReference type="PROSITE-ProRule" id="PRU00409"/>
    </source>
</evidence>
<evidence type="ECO:0000313" key="3">
    <source>
        <dbReference type="EMBL" id="QNP28694.1"/>
    </source>
</evidence>
<dbReference type="GO" id="GO:0005524">
    <property type="term" value="F:ATP binding"/>
    <property type="evidence" value="ECO:0007669"/>
    <property type="project" value="UniProtKB-UniRule"/>
</dbReference>
<dbReference type="InterPro" id="IPR011761">
    <property type="entry name" value="ATP-grasp"/>
</dbReference>